<evidence type="ECO:0000259" key="2">
    <source>
        <dbReference type="Pfam" id="PF00586"/>
    </source>
</evidence>
<dbReference type="SUPFAM" id="SSF55326">
    <property type="entry name" value="PurM N-terminal domain-like"/>
    <property type="match status" value="1"/>
</dbReference>
<dbReference type="InterPro" id="IPR011854">
    <property type="entry name" value="HypE"/>
</dbReference>
<dbReference type="EMBL" id="CP015520">
    <property type="protein sequence ID" value="ANF23426.1"/>
    <property type="molecule type" value="Genomic_DNA"/>
</dbReference>
<dbReference type="STRING" id="1712654.A7C91_09825"/>
<evidence type="ECO:0000259" key="3">
    <source>
        <dbReference type="Pfam" id="PF02769"/>
    </source>
</evidence>
<evidence type="ECO:0000313" key="5">
    <source>
        <dbReference type="Proteomes" id="UP000076969"/>
    </source>
</evidence>
<dbReference type="Proteomes" id="UP000076969">
    <property type="component" value="Chromosome"/>
</dbReference>
<sequence length="330" mass="35450">MLPPGKIPPEKLREIVFNRLGAPGERVIIKSDLGVDATAIDFGSSVLVASTDPITGTEERIGFYAVHINANDVATFGAKPKWFLVSILLPENADEALLAKIMDELHESAKKLGVAIVGGHTEVTPGLHRPIVVGTMLGEVSEEKLVTSNGAKPGDAIILTKWAGLEGTSIIANEREEELVKVFGREFVERAKSFISMISVVEDALTANEAGVDAMHDPTEGGITNGLHEMADSAKLGLKVYAEKIPIREETLKICEFYGLNPLALISSGALIIAAPKENADDIISALEGKGINASVIGEFLEDKDSKVIVENGRERPLERPESDELWKIV</sequence>
<dbReference type="InterPro" id="IPR036676">
    <property type="entry name" value="PurM-like_C_sf"/>
</dbReference>
<protein>
    <submittedName>
        <fullName evidence="4">Hydrogenase</fullName>
    </submittedName>
</protein>
<dbReference type="AlphaFoldDB" id="A0A172WJC6"/>
<dbReference type="KEGG" id="tpie:A7C91_09825"/>
<dbReference type="CDD" id="cd06061">
    <property type="entry name" value="PurM-like1"/>
    <property type="match status" value="1"/>
</dbReference>
<dbReference type="InterPro" id="IPR010918">
    <property type="entry name" value="PurM-like_C_dom"/>
</dbReference>
<proteinExistence type="inferred from homology"/>
<dbReference type="GeneID" id="28496493"/>
<dbReference type="InterPro" id="IPR036921">
    <property type="entry name" value="PurM-like_N_sf"/>
</dbReference>
<keyword evidence="5" id="KW-1185">Reference proteome</keyword>
<dbReference type="Gene3D" id="3.30.1330.10">
    <property type="entry name" value="PurM-like, N-terminal domain"/>
    <property type="match status" value="1"/>
</dbReference>
<dbReference type="Pfam" id="PF00586">
    <property type="entry name" value="AIRS"/>
    <property type="match status" value="1"/>
</dbReference>
<dbReference type="RefSeq" id="WP_068667071.1">
    <property type="nucleotide sequence ID" value="NZ_CP015520.1"/>
</dbReference>
<dbReference type="OrthoDB" id="31494at2157"/>
<accession>A0A172WJC6</accession>
<dbReference type="PANTHER" id="PTHR30303:SF4">
    <property type="entry name" value="HYDROGENASE EXPRESSION_FORMATION PROTEIN HYPE"/>
    <property type="match status" value="1"/>
</dbReference>
<dbReference type="PIRSF" id="PIRSF005644">
    <property type="entry name" value="Hdrgns_mtr_HypE"/>
    <property type="match status" value="1"/>
</dbReference>
<dbReference type="GO" id="GO:0051604">
    <property type="term" value="P:protein maturation"/>
    <property type="evidence" value="ECO:0007669"/>
    <property type="project" value="TreeGrafter"/>
</dbReference>
<feature type="domain" description="PurM-like C-terminal" evidence="3">
    <location>
        <begin position="152"/>
        <end position="310"/>
    </location>
</feature>
<dbReference type="InterPro" id="IPR016188">
    <property type="entry name" value="PurM-like_N"/>
</dbReference>
<evidence type="ECO:0000256" key="1">
    <source>
        <dbReference type="ARBA" id="ARBA00006243"/>
    </source>
</evidence>
<evidence type="ECO:0000313" key="4">
    <source>
        <dbReference type="EMBL" id="ANF23426.1"/>
    </source>
</evidence>
<feature type="domain" description="PurM-like N-terminal" evidence="2">
    <location>
        <begin position="36"/>
        <end position="140"/>
    </location>
</feature>
<comment type="similarity">
    <text evidence="1">Belongs to the HypE family.</text>
</comment>
<name>A0A172WJC6_9EURY</name>
<dbReference type="Pfam" id="PF02769">
    <property type="entry name" value="AIRS_C"/>
    <property type="match status" value="1"/>
</dbReference>
<reference evidence="5" key="1">
    <citation type="journal article" date="2016" name="Syst. Appl. Microbiol.">
        <title>Thermococcus piezophilus sp. nov., a novel hyperthermophilic and piezophilic archaeon with a broad pressure range for growth, isolated from a deepest hydrothermal vent at the Mid-Cayman Rise.</title>
        <authorList>
            <person name="Dalmasso C."/>
            <person name="Oger P."/>
            <person name="Selva G."/>
            <person name="Courtine D."/>
            <person name="L'Haridon S."/>
            <person name="Garlaschelli A."/>
            <person name="Roussel E."/>
            <person name="Miyazaki J."/>
            <person name="Reveillaud J."/>
            <person name="Jebbar M."/>
            <person name="Takai K."/>
            <person name="Maignien L."/>
            <person name="Alain K."/>
        </authorList>
    </citation>
    <scope>NUCLEOTIDE SEQUENCE [LARGE SCALE GENOMIC DNA]</scope>
    <source>
        <strain evidence="5">CDGS</strain>
    </source>
</reference>
<dbReference type="Gene3D" id="3.90.650.10">
    <property type="entry name" value="PurM-like C-terminal domain"/>
    <property type="match status" value="1"/>
</dbReference>
<gene>
    <name evidence="4" type="ORF">A7C91_09825</name>
</gene>
<dbReference type="SUPFAM" id="SSF56042">
    <property type="entry name" value="PurM C-terminal domain-like"/>
    <property type="match status" value="1"/>
</dbReference>
<organism evidence="4 5">
    <name type="scientific">Thermococcus piezophilus</name>
    <dbReference type="NCBI Taxonomy" id="1712654"/>
    <lineage>
        <taxon>Archaea</taxon>
        <taxon>Methanobacteriati</taxon>
        <taxon>Methanobacteriota</taxon>
        <taxon>Thermococci</taxon>
        <taxon>Thermococcales</taxon>
        <taxon>Thermococcaceae</taxon>
        <taxon>Thermococcus</taxon>
    </lineage>
</organism>
<dbReference type="PANTHER" id="PTHR30303">
    <property type="entry name" value="HYDROGENASE ISOENZYMES FORMATION PROTEIN HYPE"/>
    <property type="match status" value="1"/>
</dbReference>